<comment type="caution">
    <text evidence="3">The sequence shown here is derived from an EMBL/GenBank/DDBJ whole genome shotgun (WGS) entry which is preliminary data.</text>
</comment>
<dbReference type="Gene3D" id="3.40.50.720">
    <property type="entry name" value="NAD(P)-binding Rossmann-like Domain"/>
    <property type="match status" value="1"/>
</dbReference>
<evidence type="ECO:0000256" key="1">
    <source>
        <dbReference type="ARBA" id="ARBA00007637"/>
    </source>
</evidence>
<evidence type="ECO:0000313" key="3">
    <source>
        <dbReference type="EMBL" id="KAA8887621.1"/>
    </source>
</evidence>
<dbReference type="AlphaFoldDB" id="A0A5N0EJR7"/>
<evidence type="ECO:0000313" key="4">
    <source>
        <dbReference type="Proteomes" id="UP000323876"/>
    </source>
</evidence>
<accession>A0A5N0EJR7</accession>
<comment type="similarity">
    <text evidence="1">Belongs to the NAD(P)-dependent epimerase/dehydratase family.</text>
</comment>
<evidence type="ECO:0000259" key="2">
    <source>
        <dbReference type="Pfam" id="PF01370"/>
    </source>
</evidence>
<dbReference type="SUPFAM" id="SSF51735">
    <property type="entry name" value="NAD(P)-binding Rossmann-fold domains"/>
    <property type="match status" value="1"/>
</dbReference>
<dbReference type="Proteomes" id="UP000323876">
    <property type="component" value="Unassembled WGS sequence"/>
</dbReference>
<name>A0A5N0EJR7_9NOCA</name>
<dbReference type="InterPro" id="IPR036291">
    <property type="entry name" value="NAD(P)-bd_dom_sf"/>
</dbReference>
<protein>
    <submittedName>
        <fullName evidence="3">NAD(P)-dependent oxidoreductase</fullName>
    </submittedName>
</protein>
<dbReference type="EMBL" id="VXLC01000006">
    <property type="protein sequence ID" value="KAA8887621.1"/>
    <property type="molecule type" value="Genomic_DNA"/>
</dbReference>
<proteinExistence type="inferred from homology"/>
<dbReference type="PANTHER" id="PTHR43000">
    <property type="entry name" value="DTDP-D-GLUCOSE 4,6-DEHYDRATASE-RELATED"/>
    <property type="match status" value="1"/>
</dbReference>
<gene>
    <name evidence="3" type="ORF">F3087_18355</name>
</gene>
<reference evidence="3 4" key="1">
    <citation type="submission" date="2019-09" db="EMBL/GenBank/DDBJ databases">
        <authorList>
            <person name="Wang X."/>
        </authorList>
    </citation>
    <scope>NUCLEOTIDE SEQUENCE [LARGE SCALE GENOMIC DNA]</scope>
    <source>
        <strain evidence="3 4">CICC 11023</strain>
    </source>
</reference>
<feature type="domain" description="NAD-dependent epimerase/dehydratase" evidence="2">
    <location>
        <begin position="10"/>
        <end position="239"/>
    </location>
</feature>
<dbReference type="InterPro" id="IPR001509">
    <property type="entry name" value="Epimerase_deHydtase"/>
</dbReference>
<organism evidence="3 4">
    <name type="scientific">Nocardia colli</name>
    <dbReference type="NCBI Taxonomy" id="2545717"/>
    <lineage>
        <taxon>Bacteria</taxon>
        <taxon>Bacillati</taxon>
        <taxon>Actinomycetota</taxon>
        <taxon>Actinomycetes</taxon>
        <taxon>Mycobacteriales</taxon>
        <taxon>Nocardiaceae</taxon>
        <taxon>Nocardia</taxon>
    </lineage>
</organism>
<keyword evidence="4" id="KW-1185">Reference proteome</keyword>
<dbReference type="Pfam" id="PF01370">
    <property type="entry name" value="Epimerase"/>
    <property type="match status" value="1"/>
</dbReference>
<dbReference type="OrthoDB" id="4559195at2"/>
<sequence length="309" mass="32687">MLAHNEIKTVAVLGGTGWVGRHLCTALAERGTRVVAVARSRTAGLRCDRFAALDLATAPAATTAELLRAESADLVINATDAANATDGWDRTEAELVQANVSLVEQVLHAVRAQRRPVRVVHIGTMHEYSPVAFGTPVDESTPCAPESVYARTKLAGSQAVLDAARTGAVDGIVLRAVNVCGPHPSPASLPGKLVALLAAGTVRLPIAEAHRDWLDVRDLAGAAIAAAQRPGVTGVVNIGSGQAVPMREFVETFVQEAGFPLSVVEDTSTAVQSYGGSWLQADIRKAADVLDWKPRWSLRDSLRDMWAAR</sequence>